<gene>
    <name evidence="1" type="ORF">EUGRSUZ_D01206</name>
</gene>
<name>A0A059CEG7_EUCGR</name>
<accession>A0A059CEG7</accession>
<protein>
    <submittedName>
        <fullName evidence="1">Uncharacterized protein</fullName>
    </submittedName>
</protein>
<sequence>MGQKNWTLASYCFLYTARCKIWFPCPSRQFTTCCLLNRFGSSTSNLNASNWPFFMVRWSTLSLRPVTSSTESGQVETSSFRTFAPPFDGRIMQKNPFLSPLHKAQRVVSHDEKSDVEDEDVFSDQRVPLIDILYVGCFKQPRIHLLGLRRLSRDASKGVKIHGKDN</sequence>
<dbReference type="InParanoid" id="A0A059CEG7"/>
<organism evidence="1">
    <name type="scientific">Eucalyptus grandis</name>
    <name type="common">Flooded gum</name>
    <dbReference type="NCBI Taxonomy" id="71139"/>
    <lineage>
        <taxon>Eukaryota</taxon>
        <taxon>Viridiplantae</taxon>
        <taxon>Streptophyta</taxon>
        <taxon>Embryophyta</taxon>
        <taxon>Tracheophyta</taxon>
        <taxon>Spermatophyta</taxon>
        <taxon>Magnoliopsida</taxon>
        <taxon>eudicotyledons</taxon>
        <taxon>Gunneridae</taxon>
        <taxon>Pentapetalae</taxon>
        <taxon>rosids</taxon>
        <taxon>malvids</taxon>
        <taxon>Myrtales</taxon>
        <taxon>Myrtaceae</taxon>
        <taxon>Myrtoideae</taxon>
        <taxon>Eucalypteae</taxon>
        <taxon>Eucalyptus</taxon>
    </lineage>
</organism>
<dbReference type="AlphaFoldDB" id="A0A059CEG7"/>
<proteinExistence type="predicted"/>
<dbReference type="EMBL" id="KK198756">
    <property type="protein sequence ID" value="KCW76853.1"/>
    <property type="molecule type" value="Genomic_DNA"/>
</dbReference>
<evidence type="ECO:0000313" key="1">
    <source>
        <dbReference type="EMBL" id="KCW76853.1"/>
    </source>
</evidence>
<dbReference type="Gramene" id="KCW76853">
    <property type="protein sequence ID" value="KCW76853"/>
    <property type="gene ID" value="EUGRSUZ_D01206"/>
</dbReference>
<reference evidence="1" key="1">
    <citation type="submission" date="2013-07" db="EMBL/GenBank/DDBJ databases">
        <title>The genome of Eucalyptus grandis.</title>
        <authorList>
            <person name="Schmutz J."/>
            <person name="Hayes R."/>
            <person name="Myburg A."/>
            <person name="Tuskan G."/>
            <person name="Grattapaglia D."/>
            <person name="Rokhsar D.S."/>
        </authorList>
    </citation>
    <scope>NUCLEOTIDE SEQUENCE</scope>
    <source>
        <tissue evidence="1">Leaf extractions</tissue>
    </source>
</reference>